<gene>
    <name evidence="1" type="ORF">THF1A12_110113</name>
</gene>
<evidence type="ECO:0000313" key="2">
    <source>
        <dbReference type="Proteomes" id="UP001295462"/>
    </source>
</evidence>
<accession>A0AAU9QFR0</accession>
<proteinExistence type="predicted"/>
<dbReference type="Proteomes" id="UP001295462">
    <property type="component" value="Unassembled WGS sequence"/>
</dbReference>
<organism evidence="1 2">
    <name type="scientific">Vibrio jasicida</name>
    <dbReference type="NCBI Taxonomy" id="766224"/>
    <lineage>
        <taxon>Bacteria</taxon>
        <taxon>Pseudomonadati</taxon>
        <taxon>Pseudomonadota</taxon>
        <taxon>Gammaproteobacteria</taxon>
        <taxon>Vibrionales</taxon>
        <taxon>Vibrionaceae</taxon>
        <taxon>Vibrio</taxon>
    </lineage>
</organism>
<dbReference type="AlphaFoldDB" id="A0AAU9QFR0"/>
<reference evidence="1" key="1">
    <citation type="submission" date="2022-01" db="EMBL/GenBank/DDBJ databases">
        <authorList>
            <person name="Lagorce A."/>
        </authorList>
    </citation>
    <scope>NUCLEOTIDE SEQUENCE</scope>
    <source>
        <strain evidence="1">Th15_F1_A12</strain>
    </source>
</reference>
<sequence length="140" mass="15501">MKKIQITFLLTRTLITIGLAFLTAPSYSQENISQYLMVQSKTLPVEDHYAANISDNLNLDAQPEALTWGENGKSGHCNYAKGEITEARDYDYGEATDLSDGLRHIDLQPVHTPKKLRKDHTYNAASSGSSMTFSVSSDCL</sequence>
<comment type="caution">
    <text evidence="1">The sequence shown here is derived from an EMBL/GenBank/DDBJ whole genome shotgun (WGS) entry which is preliminary data.</text>
</comment>
<evidence type="ECO:0000313" key="1">
    <source>
        <dbReference type="EMBL" id="CAH1571435.1"/>
    </source>
</evidence>
<protein>
    <recommendedName>
        <fullName evidence="3">DNA-directed RNA polymerase subunit beta</fullName>
    </recommendedName>
</protein>
<dbReference type="RefSeq" id="WP_258071288.1">
    <property type="nucleotide sequence ID" value="NZ_CAKMTZ010000024.1"/>
</dbReference>
<evidence type="ECO:0008006" key="3">
    <source>
        <dbReference type="Google" id="ProtNLM"/>
    </source>
</evidence>
<dbReference type="EMBL" id="CAKMUD010000013">
    <property type="protein sequence ID" value="CAH1571435.1"/>
    <property type="molecule type" value="Genomic_DNA"/>
</dbReference>
<name>A0AAU9QFR0_9VIBR</name>